<sequence length="76" mass="8834">GGRRRRRSTRMKSSSLSSSNSRLFCYDRSSSSYYETLFTATFSMGTRMGNSRNRRPMCTTQSTILLHFFLIVDCDR</sequence>
<feature type="compositionally biased region" description="Basic residues" evidence="1">
    <location>
        <begin position="1"/>
        <end position="10"/>
    </location>
</feature>
<accession>A0AAV5VUW3</accession>
<protein>
    <submittedName>
        <fullName evidence="2">Uncharacterized protein</fullName>
    </submittedName>
</protein>
<feature type="compositionally biased region" description="Low complexity" evidence="1">
    <location>
        <begin position="11"/>
        <end position="20"/>
    </location>
</feature>
<proteinExistence type="predicted"/>
<comment type="caution">
    <text evidence="2">The sequence shown here is derived from an EMBL/GenBank/DDBJ whole genome shotgun (WGS) entry which is preliminary data.</text>
</comment>
<feature type="region of interest" description="Disordered" evidence="1">
    <location>
        <begin position="1"/>
        <end position="20"/>
    </location>
</feature>
<feature type="non-terminal residue" evidence="2">
    <location>
        <position position="76"/>
    </location>
</feature>
<evidence type="ECO:0000313" key="2">
    <source>
        <dbReference type="EMBL" id="GMT23521.1"/>
    </source>
</evidence>
<dbReference type="EMBL" id="BTSY01000004">
    <property type="protein sequence ID" value="GMT23521.1"/>
    <property type="molecule type" value="Genomic_DNA"/>
</dbReference>
<dbReference type="Proteomes" id="UP001432322">
    <property type="component" value="Unassembled WGS sequence"/>
</dbReference>
<evidence type="ECO:0000313" key="3">
    <source>
        <dbReference type="Proteomes" id="UP001432322"/>
    </source>
</evidence>
<organism evidence="2 3">
    <name type="scientific">Pristionchus fissidentatus</name>
    <dbReference type="NCBI Taxonomy" id="1538716"/>
    <lineage>
        <taxon>Eukaryota</taxon>
        <taxon>Metazoa</taxon>
        <taxon>Ecdysozoa</taxon>
        <taxon>Nematoda</taxon>
        <taxon>Chromadorea</taxon>
        <taxon>Rhabditida</taxon>
        <taxon>Rhabditina</taxon>
        <taxon>Diplogasteromorpha</taxon>
        <taxon>Diplogasteroidea</taxon>
        <taxon>Neodiplogasteridae</taxon>
        <taxon>Pristionchus</taxon>
    </lineage>
</organism>
<keyword evidence="3" id="KW-1185">Reference proteome</keyword>
<dbReference type="AlphaFoldDB" id="A0AAV5VUW3"/>
<name>A0AAV5VUW3_9BILA</name>
<evidence type="ECO:0000256" key="1">
    <source>
        <dbReference type="SAM" id="MobiDB-lite"/>
    </source>
</evidence>
<feature type="non-terminal residue" evidence="2">
    <location>
        <position position="1"/>
    </location>
</feature>
<reference evidence="2" key="1">
    <citation type="submission" date="2023-10" db="EMBL/GenBank/DDBJ databases">
        <title>Genome assembly of Pristionchus species.</title>
        <authorList>
            <person name="Yoshida K."/>
            <person name="Sommer R.J."/>
        </authorList>
    </citation>
    <scope>NUCLEOTIDE SEQUENCE</scope>
    <source>
        <strain evidence="2">RS5133</strain>
    </source>
</reference>
<gene>
    <name evidence="2" type="ORF">PFISCL1PPCAC_14818</name>
</gene>